<keyword evidence="3" id="KW-0862">Zinc</keyword>
<keyword evidence="2" id="KW-0863">Zinc-finger</keyword>
<keyword evidence="7" id="KW-1185">Reference proteome</keyword>
<keyword evidence="1" id="KW-0479">Metal-binding</keyword>
<dbReference type="Pfam" id="PF01753">
    <property type="entry name" value="zf-MYND"/>
    <property type="match status" value="1"/>
</dbReference>
<dbReference type="GO" id="GO:0045216">
    <property type="term" value="P:cell-cell junction organization"/>
    <property type="evidence" value="ECO:0007669"/>
    <property type="project" value="InterPro"/>
</dbReference>
<evidence type="ECO:0008006" key="8">
    <source>
        <dbReference type="Google" id="ProtNLM"/>
    </source>
</evidence>
<gene>
    <name evidence="6" type="ORF">NQ314_015532</name>
</gene>
<accession>A0AAV8WYQ9</accession>
<dbReference type="Gene3D" id="6.10.140.2220">
    <property type="match status" value="1"/>
</dbReference>
<evidence type="ECO:0000256" key="3">
    <source>
        <dbReference type="ARBA" id="ARBA00022833"/>
    </source>
</evidence>
<dbReference type="GO" id="GO:0005886">
    <property type="term" value="C:plasma membrane"/>
    <property type="evidence" value="ECO:0007669"/>
    <property type="project" value="TreeGrafter"/>
</dbReference>
<evidence type="ECO:0000313" key="6">
    <source>
        <dbReference type="EMBL" id="KAJ8931543.1"/>
    </source>
</evidence>
<reference evidence="6" key="1">
    <citation type="journal article" date="2023" name="Insect Mol. Biol.">
        <title>Genome sequencing provides insights into the evolution of gene families encoding plant cell wall-degrading enzymes in longhorned beetles.</title>
        <authorList>
            <person name="Shin N.R."/>
            <person name="Okamura Y."/>
            <person name="Kirsch R."/>
            <person name="Pauchet Y."/>
        </authorList>
    </citation>
    <scope>NUCLEOTIDE SEQUENCE</scope>
    <source>
        <strain evidence="6">RBIC_L_NR</strain>
    </source>
</reference>
<name>A0AAV8WYQ9_9CUCU</name>
<evidence type="ECO:0000313" key="7">
    <source>
        <dbReference type="Proteomes" id="UP001162156"/>
    </source>
</evidence>
<dbReference type="GO" id="GO:0008270">
    <property type="term" value="F:zinc ion binding"/>
    <property type="evidence" value="ECO:0007669"/>
    <property type="project" value="UniProtKB-KW"/>
</dbReference>
<evidence type="ECO:0000259" key="5">
    <source>
        <dbReference type="Pfam" id="PF26649"/>
    </source>
</evidence>
<dbReference type="PANTHER" id="PTHR21517:SF3">
    <property type="entry name" value="APICAL JUNCTION COMPONENT 1 HOMOLOG"/>
    <property type="match status" value="1"/>
</dbReference>
<evidence type="ECO:0000259" key="4">
    <source>
        <dbReference type="Pfam" id="PF01753"/>
    </source>
</evidence>
<organism evidence="6 7">
    <name type="scientific">Rhamnusium bicolor</name>
    <dbReference type="NCBI Taxonomy" id="1586634"/>
    <lineage>
        <taxon>Eukaryota</taxon>
        <taxon>Metazoa</taxon>
        <taxon>Ecdysozoa</taxon>
        <taxon>Arthropoda</taxon>
        <taxon>Hexapoda</taxon>
        <taxon>Insecta</taxon>
        <taxon>Pterygota</taxon>
        <taxon>Neoptera</taxon>
        <taxon>Endopterygota</taxon>
        <taxon>Coleoptera</taxon>
        <taxon>Polyphaga</taxon>
        <taxon>Cucujiformia</taxon>
        <taxon>Chrysomeloidea</taxon>
        <taxon>Cerambycidae</taxon>
        <taxon>Lepturinae</taxon>
        <taxon>Rhagiini</taxon>
        <taxon>Rhamnusium</taxon>
    </lineage>
</organism>
<dbReference type="EMBL" id="JANEYF010004300">
    <property type="protein sequence ID" value="KAJ8931543.1"/>
    <property type="molecule type" value="Genomic_DNA"/>
</dbReference>
<evidence type="ECO:0000256" key="2">
    <source>
        <dbReference type="ARBA" id="ARBA00022771"/>
    </source>
</evidence>
<dbReference type="InterPro" id="IPR058586">
    <property type="entry name" value="Ajm-1"/>
</dbReference>
<dbReference type="InterPro" id="IPR002893">
    <property type="entry name" value="Znf_MYND"/>
</dbReference>
<sequence length="364" mass="41086">MSLIYKKTASANTSPCHEGPNIDLSEQFRRRSEGSEPTSTSINISRRVSFNSSPVLRCRYSRCGRTVLATTAEASSFKNCHNCSYTYCSRACRRAHWEKHRKTCLFSRIGTLCRQVIAAAKEQKDTLTHLSKMARRGYLSHGPGAVKCFFPNPEAAETFLSKGLQNLGELTYVRWQDLLPSEMGPQLYAELVKMCKNYNPDSKLVLYVSVCVISETPASGAVKWERQLVSRCAKMRLSKDVQIPEREPLENPETLILTSAPVKGGADKIKQRQIAVENLQSHLRYRGVSLKKQHPEIYRQLMVYCEDPSVKFTPVTVYPKDSVSGKSFMCIIMLEANEESLKKVESAGVKVIRTVDLMKNPLFE</sequence>
<dbReference type="Pfam" id="PF26649">
    <property type="entry name" value="Ajm-1"/>
    <property type="match status" value="1"/>
</dbReference>
<dbReference type="SUPFAM" id="SSF144232">
    <property type="entry name" value="HIT/MYND zinc finger-like"/>
    <property type="match status" value="1"/>
</dbReference>
<dbReference type="GO" id="GO:0043296">
    <property type="term" value="C:apical junction complex"/>
    <property type="evidence" value="ECO:0007669"/>
    <property type="project" value="TreeGrafter"/>
</dbReference>
<dbReference type="Proteomes" id="UP001162156">
    <property type="component" value="Unassembled WGS sequence"/>
</dbReference>
<comment type="caution">
    <text evidence="6">The sequence shown here is derived from an EMBL/GenBank/DDBJ whole genome shotgun (WGS) entry which is preliminary data.</text>
</comment>
<evidence type="ECO:0000256" key="1">
    <source>
        <dbReference type="ARBA" id="ARBA00022723"/>
    </source>
</evidence>
<dbReference type="PANTHER" id="PTHR21517">
    <property type="entry name" value="APICAL JUNCTION COMPONENT 1 HOMOLOG"/>
    <property type="match status" value="1"/>
</dbReference>
<proteinExistence type="predicted"/>
<protein>
    <recommendedName>
        <fullName evidence="8">MYND-type domain-containing protein</fullName>
    </recommendedName>
</protein>
<dbReference type="AlphaFoldDB" id="A0AAV8WYQ9"/>
<dbReference type="InterPro" id="IPR038825">
    <property type="entry name" value="Apical_junction"/>
</dbReference>
<feature type="domain" description="Apical junction molecule ajm1 alpha/beta" evidence="5">
    <location>
        <begin position="105"/>
        <end position="218"/>
    </location>
</feature>
<feature type="domain" description="MYND-type" evidence="4">
    <location>
        <begin position="62"/>
        <end position="104"/>
    </location>
</feature>